<proteinExistence type="predicted"/>
<evidence type="ECO:0000313" key="3">
    <source>
        <dbReference type="Proteomes" id="UP000029085"/>
    </source>
</evidence>
<evidence type="ECO:0000313" key="2">
    <source>
        <dbReference type="EMBL" id="KFL37129.1"/>
    </source>
</evidence>
<dbReference type="RefSeq" id="WP_051924387.1">
    <property type="nucleotide sequence ID" value="NZ_AVCJ01000007.1"/>
</dbReference>
<dbReference type="InterPro" id="IPR019052">
    <property type="entry name" value="DUF2383"/>
</dbReference>
<dbReference type="Gene3D" id="1.20.1260.10">
    <property type="match status" value="1"/>
</dbReference>
<dbReference type="EMBL" id="AVCJ01000007">
    <property type="protein sequence ID" value="KFL37129.1"/>
    <property type="molecule type" value="Genomic_DNA"/>
</dbReference>
<organism evidence="2 3">
    <name type="scientific">Arenimonas donghaensis DSM 18148 = HO3-R19</name>
    <dbReference type="NCBI Taxonomy" id="1121014"/>
    <lineage>
        <taxon>Bacteria</taxon>
        <taxon>Pseudomonadati</taxon>
        <taxon>Pseudomonadota</taxon>
        <taxon>Gammaproteobacteria</taxon>
        <taxon>Lysobacterales</taxon>
        <taxon>Lysobacteraceae</taxon>
        <taxon>Arenimonas</taxon>
    </lineage>
</organism>
<comment type="caution">
    <text evidence="2">The sequence shown here is derived from an EMBL/GenBank/DDBJ whole genome shotgun (WGS) entry which is preliminary data.</text>
</comment>
<dbReference type="InterPro" id="IPR011971">
    <property type="entry name" value="CHP02284"/>
</dbReference>
<reference evidence="2 3" key="2">
    <citation type="journal article" date="2015" name="Stand. Genomic Sci.">
        <title>High quality draft genomic sequence of Arenimonas donghaensis DSM 18148(T).</title>
        <authorList>
            <person name="Chen F."/>
            <person name="Wang H."/>
            <person name="Cao Y."/>
            <person name="Li X."/>
            <person name="Wang G."/>
        </authorList>
    </citation>
    <scope>NUCLEOTIDE SEQUENCE [LARGE SCALE GENOMIC DNA]</scope>
    <source>
        <strain evidence="2 3">HO3-R19</strain>
    </source>
</reference>
<name>A0A087MJS6_9GAMM</name>
<dbReference type="InterPro" id="IPR012347">
    <property type="entry name" value="Ferritin-like"/>
</dbReference>
<accession>A0A087MJS6</accession>
<dbReference type="AlphaFoldDB" id="A0A087MJS6"/>
<sequence length="158" mass="17893">MTTNNPELRQEKVETLNELIQATRDSAEFYADAAKAVTNPQLRSLFGEIAESKQGLVGSMSREVRAEAGEPATEGSLRGSLHQFYSTVRAEMAKEHGDYAYVSQLEKSEDRLMAAFHDVIKRDDAPKAVKESLLSYLPKVQQHHDTMRERKWAMEARH</sequence>
<keyword evidence="3" id="KW-1185">Reference proteome</keyword>
<gene>
    <name evidence="2" type="ORF">N788_11425</name>
</gene>
<dbReference type="STRING" id="1121014.N788_11425"/>
<reference evidence="3" key="1">
    <citation type="submission" date="2013-08" db="EMBL/GenBank/DDBJ databases">
        <title>Genome sequencing of Arenimonas donghaensis.</title>
        <authorList>
            <person name="Chen F."/>
            <person name="Wang G."/>
        </authorList>
    </citation>
    <scope>NUCLEOTIDE SEQUENCE [LARGE SCALE GENOMIC DNA]</scope>
    <source>
        <strain evidence="3">HO3-R19</strain>
    </source>
</reference>
<feature type="domain" description="DUF2383" evidence="1">
    <location>
        <begin position="13"/>
        <end position="121"/>
    </location>
</feature>
<dbReference type="Proteomes" id="UP000029085">
    <property type="component" value="Unassembled WGS sequence"/>
</dbReference>
<dbReference type="PATRIC" id="fig|1121014.3.peg.1039"/>
<dbReference type="OrthoDB" id="268257at2"/>
<evidence type="ECO:0000259" key="1">
    <source>
        <dbReference type="Pfam" id="PF09537"/>
    </source>
</evidence>
<dbReference type="NCBIfam" id="TIGR02284">
    <property type="entry name" value="PA2169 family four-helix-bundle protein"/>
    <property type="match status" value="1"/>
</dbReference>
<dbReference type="Pfam" id="PF09537">
    <property type="entry name" value="DUF2383"/>
    <property type="match status" value="1"/>
</dbReference>
<protein>
    <recommendedName>
        <fullName evidence="1">DUF2383 domain-containing protein</fullName>
    </recommendedName>
</protein>